<feature type="transmembrane region" description="Helical" evidence="6">
    <location>
        <begin position="148"/>
        <end position="170"/>
    </location>
</feature>
<dbReference type="InterPro" id="IPR039020">
    <property type="entry name" value="PaxB-like"/>
</dbReference>
<name>A0A6A6DSD8_9PEZI</name>
<evidence type="ECO:0000256" key="4">
    <source>
        <dbReference type="ARBA" id="ARBA00022989"/>
    </source>
</evidence>
<organism evidence="7 8">
    <name type="scientific">Zopfia rhizophila CBS 207.26</name>
    <dbReference type="NCBI Taxonomy" id="1314779"/>
    <lineage>
        <taxon>Eukaryota</taxon>
        <taxon>Fungi</taxon>
        <taxon>Dikarya</taxon>
        <taxon>Ascomycota</taxon>
        <taxon>Pezizomycotina</taxon>
        <taxon>Dothideomycetes</taxon>
        <taxon>Dothideomycetes incertae sedis</taxon>
        <taxon>Zopfiaceae</taxon>
        <taxon>Zopfia</taxon>
    </lineage>
</organism>
<sequence>MPFELANRYSHKHLIVQPVDLWLSPPESYLCVQDGLIISCGVLYSLCYLFYMRKIYQDKTFPGILEYLCPNMAYEIYYAFVTTSTRFERFSFLTWFLLDVSFAAVAVTSLYPYGGRGMITGKLFIGALVGIGFLYTLCRYFPDDREQVTAYWTGILLQLPVGWGSIYLLLKRGDTKGQSLEIWITRYLGCFTAYGVFFWRYLNAPQNWSYVGSFWSIAIIVITLIPETAYPFVYAYVNHKEKVKTV</sequence>
<accession>A0A6A6DSD8</accession>
<evidence type="ECO:0000256" key="3">
    <source>
        <dbReference type="ARBA" id="ARBA00022692"/>
    </source>
</evidence>
<evidence type="ECO:0000256" key="6">
    <source>
        <dbReference type="SAM" id="Phobius"/>
    </source>
</evidence>
<proteinExistence type="inferred from homology"/>
<dbReference type="GO" id="GO:0016829">
    <property type="term" value="F:lyase activity"/>
    <property type="evidence" value="ECO:0007669"/>
    <property type="project" value="InterPro"/>
</dbReference>
<comment type="similarity">
    <text evidence="2">Belongs to the paxB family.</text>
</comment>
<keyword evidence="4 6" id="KW-1133">Transmembrane helix</keyword>
<dbReference type="AlphaFoldDB" id="A0A6A6DSD8"/>
<keyword evidence="8" id="KW-1185">Reference proteome</keyword>
<feature type="transmembrane region" description="Helical" evidence="6">
    <location>
        <begin position="32"/>
        <end position="51"/>
    </location>
</feature>
<feature type="transmembrane region" description="Helical" evidence="6">
    <location>
        <begin position="123"/>
        <end position="142"/>
    </location>
</feature>
<dbReference type="Proteomes" id="UP000800200">
    <property type="component" value="Unassembled WGS sequence"/>
</dbReference>
<feature type="transmembrane region" description="Helical" evidence="6">
    <location>
        <begin position="63"/>
        <end position="80"/>
    </location>
</feature>
<feature type="transmembrane region" description="Helical" evidence="6">
    <location>
        <begin position="182"/>
        <end position="202"/>
    </location>
</feature>
<dbReference type="Pfam" id="PF25129">
    <property type="entry name" value="Pyr4-TMTC"/>
    <property type="match status" value="1"/>
</dbReference>
<feature type="transmembrane region" description="Helical" evidence="6">
    <location>
        <begin position="92"/>
        <end position="111"/>
    </location>
</feature>
<evidence type="ECO:0000256" key="1">
    <source>
        <dbReference type="ARBA" id="ARBA00004141"/>
    </source>
</evidence>
<dbReference type="PANTHER" id="PTHR42038">
    <property type="match status" value="1"/>
</dbReference>
<dbReference type="OrthoDB" id="5294024at2759"/>
<comment type="subcellular location">
    <subcellularLocation>
        <location evidence="1">Membrane</location>
        <topology evidence="1">Multi-pass membrane protein</topology>
    </subcellularLocation>
</comment>
<evidence type="ECO:0000256" key="2">
    <source>
        <dbReference type="ARBA" id="ARBA00006757"/>
    </source>
</evidence>
<evidence type="ECO:0000313" key="7">
    <source>
        <dbReference type="EMBL" id="KAF2181302.1"/>
    </source>
</evidence>
<evidence type="ECO:0000256" key="5">
    <source>
        <dbReference type="ARBA" id="ARBA00023136"/>
    </source>
</evidence>
<keyword evidence="5 6" id="KW-0472">Membrane</keyword>
<gene>
    <name evidence="7" type="ORF">K469DRAFT_589944</name>
</gene>
<reference evidence="7" key="1">
    <citation type="journal article" date="2020" name="Stud. Mycol.">
        <title>101 Dothideomycetes genomes: a test case for predicting lifestyles and emergence of pathogens.</title>
        <authorList>
            <person name="Haridas S."/>
            <person name="Albert R."/>
            <person name="Binder M."/>
            <person name="Bloem J."/>
            <person name="Labutti K."/>
            <person name="Salamov A."/>
            <person name="Andreopoulos B."/>
            <person name="Baker S."/>
            <person name="Barry K."/>
            <person name="Bills G."/>
            <person name="Bluhm B."/>
            <person name="Cannon C."/>
            <person name="Castanera R."/>
            <person name="Culley D."/>
            <person name="Daum C."/>
            <person name="Ezra D."/>
            <person name="Gonzalez J."/>
            <person name="Henrissat B."/>
            <person name="Kuo A."/>
            <person name="Liang C."/>
            <person name="Lipzen A."/>
            <person name="Lutzoni F."/>
            <person name="Magnuson J."/>
            <person name="Mondo S."/>
            <person name="Nolan M."/>
            <person name="Ohm R."/>
            <person name="Pangilinan J."/>
            <person name="Park H.-J."/>
            <person name="Ramirez L."/>
            <person name="Alfaro M."/>
            <person name="Sun H."/>
            <person name="Tritt A."/>
            <person name="Yoshinaga Y."/>
            <person name="Zwiers L.-H."/>
            <person name="Turgeon B."/>
            <person name="Goodwin S."/>
            <person name="Spatafora J."/>
            <person name="Crous P."/>
            <person name="Grigoriev I."/>
        </authorList>
    </citation>
    <scope>NUCLEOTIDE SEQUENCE</scope>
    <source>
        <strain evidence="7">CBS 207.26</strain>
    </source>
</reference>
<keyword evidence="3 6" id="KW-0812">Transmembrane</keyword>
<dbReference type="GO" id="GO:0016020">
    <property type="term" value="C:membrane"/>
    <property type="evidence" value="ECO:0007669"/>
    <property type="project" value="UniProtKB-SubCell"/>
</dbReference>
<feature type="transmembrane region" description="Helical" evidence="6">
    <location>
        <begin position="214"/>
        <end position="237"/>
    </location>
</feature>
<evidence type="ECO:0000313" key="8">
    <source>
        <dbReference type="Proteomes" id="UP000800200"/>
    </source>
</evidence>
<dbReference type="EMBL" id="ML994653">
    <property type="protein sequence ID" value="KAF2181302.1"/>
    <property type="molecule type" value="Genomic_DNA"/>
</dbReference>
<protein>
    <submittedName>
        <fullName evidence="7">Uncharacterized protein</fullName>
    </submittedName>
</protein>
<dbReference type="PANTHER" id="PTHR42038:SF4">
    <property type="entry name" value="INTEGRAL MEMBRANE PROTEIN"/>
    <property type="match status" value="1"/>
</dbReference>